<sequence>MNTEPRHIFVGGIRVEIVRKGIKNLHLAVYPPHGRVRVAAPLTVSDDAVRLAVVNRMGWIKRQRAKFEAQSRQSIREYVSGETHYFLGQRYRLKLVDGANAGRVQIRGSRSIELHVRAGSDQLIRERVFLAWYRQELRNRATPLVEKWATIMGIAVPAWGIKRMKTKWGTCNVEARRIWLNLELIKKPSQCLDYIIVHEMAHFFERNHSNRFVALMERYLPQWQLAREELNAEPLSHEDWQAN</sequence>
<keyword evidence="2" id="KW-0378">Hydrolase</keyword>
<dbReference type="RefSeq" id="WP_284256615.1">
    <property type="nucleotide sequence ID" value="NZ_BSOS01000008.1"/>
</dbReference>
<dbReference type="CDD" id="cd07344">
    <property type="entry name" value="M48_yhfN_like"/>
    <property type="match status" value="1"/>
</dbReference>
<evidence type="ECO:0000313" key="3">
    <source>
        <dbReference type="Proteomes" id="UP001156641"/>
    </source>
</evidence>
<dbReference type="Gene3D" id="3.30.2010.10">
    <property type="entry name" value="Metalloproteases ('zincins'), catalytic domain"/>
    <property type="match status" value="1"/>
</dbReference>
<dbReference type="EMBL" id="BSOS01000008">
    <property type="protein sequence ID" value="GLR66031.1"/>
    <property type="molecule type" value="Genomic_DNA"/>
</dbReference>
<proteinExistence type="predicted"/>
<keyword evidence="3" id="KW-1185">Reference proteome</keyword>
<comment type="caution">
    <text evidence="2">The sequence shown here is derived from an EMBL/GenBank/DDBJ whole genome shotgun (WGS) entry which is preliminary data.</text>
</comment>
<gene>
    <name evidence="2" type="ORF">GCM10010909_07090</name>
</gene>
<dbReference type="Proteomes" id="UP001156641">
    <property type="component" value="Unassembled WGS sequence"/>
</dbReference>
<dbReference type="PANTHER" id="PTHR30399:SF1">
    <property type="entry name" value="UTP PYROPHOSPHATASE"/>
    <property type="match status" value="1"/>
</dbReference>
<organism evidence="2 3">
    <name type="scientific">Acidocella aquatica</name>
    <dbReference type="NCBI Taxonomy" id="1922313"/>
    <lineage>
        <taxon>Bacteria</taxon>
        <taxon>Pseudomonadati</taxon>
        <taxon>Pseudomonadota</taxon>
        <taxon>Alphaproteobacteria</taxon>
        <taxon>Acetobacterales</taxon>
        <taxon>Acidocellaceae</taxon>
        <taxon>Acidocella</taxon>
    </lineage>
</organism>
<reference evidence="3" key="1">
    <citation type="journal article" date="2019" name="Int. J. Syst. Evol. Microbiol.">
        <title>The Global Catalogue of Microorganisms (GCM) 10K type strain sequencing project: providing services to taxonomists for standard genome sequencing and annotation.</title>
        <authorList>
            <consortium name="The Broad Institute Genomics Platform"/>
            <consortium name="The Broad Institute Genome Sequencing Center for Infectious Disease"/>
            <person name="Wu L."/>
            <person name="Ma J."/>
        </authorList>
    </citation>
    <scope>NUCLEOTIDE SEQUENCE [LARGE SCALE GENOMIC DNA]</scope>
    <source>
        <strain evidence="3">NBRC 112502</strain>
    </source>
</reference>
<feature type="domain" description="YgjP-like metallopeptidase" evidence="1">
    <location>
        <begin position="27"/>
        <end position="232"/>
    </location>
</feature>
<protein>
    <submittedName>
        <fullName evidence="2">Metal-dependent hydrolase</fullName>
    </submittedName>
</protein>
<dbReference type="GO" id="GO:0016787">
    <property type="term" value="F:hydrolase activity"/>
    <property type="evidence" value="ECO:0007669"/>
    <property type="project" value="UniProtKB-KW"/>
</dbReference>
<evidence type="ECO:0000313" key="2">
    <source>
        <dbReference type="EMBL" id="GLR66031.1"/>
    </source>
</evidence>
<dbReference type="PANTHER" id="PTHR30399">
    <property type="entry name" value="UNCHARACTERIZED PROTEIN YGJP"/>
    <property type="match status" value="1"/>
</dbReference>
<dbReference type="Pfam" id="PF01863">
    <property type="entry name" value="YgjP-like"/>
    <property type="match status" value="1"/>
</dbReference>
<dbReference type="InterPro" id="IPR053136">
    <property type="entry name" value="UTP_pyrophosphatase-like"/>
</dbReference>
<dbReference type="InterPro" id="IPR002725">
    <property type="entry name" value="YgjP-like_metallopeptidase"/>
</dbReference>
<accession>A0ABQ6A5B4</accession>
<name>A0ABQ6A5B4_9PROT</name>
<evidence type="ECO:0000259" key="1">
    <source>
        <dbReference type="Pfam" id="PF01863"/>
    </source>
</evidence>